<dbReference type="InterPro" id="IPR036237">
    <property type="entry name" value="Xyl_isomerase-like_sf"/>
</dbReference>
<evidence type="ECO:0000313" key="3">
    <source>
        <dbReference type="Proteomes" id="UP001304970"/>
    </source>
</evidence>
<evidence type="ECO:0000259" key="1">
    <source>
        <dbReference type="Pfam" id="PF01261"/>
    </source>
</evidence>
<reference evidence="2 3" key="1">
    <citation type="submission" date="2023-07" db="EMBL/GenBank/DDBJ databases">
        <title>Closed genome sequence of Methanosarcinaceae archaeon Am2.</title>
        <authorList>
            <person name="Poehlein A."/>
            <person name="Protasov E."/>
            <person name="Platt K."/>
            <person name="Reeh H."/>
            <person name="Daniel R."/>
            <person name="Brune A."/>
        </authorList>
    </citation>
    <scope>NUCLEOTIDE SEQUENCE [LARGE SCALE GENOMIC DNA]</scope>
    <source>
        <strain evidence="2 3">Am2</strain>
    </source>
</reference>
<keyword evidence="2" id="KW-0255">Endonuclease</keyword>
<keyword evidence="3" id="KW-1185">Reference proteome</keyword>
<sequence>MIGVSTLAFADQDLESALLEIEKISSHAEIFSEKMHDIVEDFKNNPNTESLFSHTLSYSVHAPTQDVNLANPRENLRVAALETIQQSARVCQEIGAKILVVHPGYMTGRDMYDSCKAALLKSLPVLAKIQEEAGIKICVENMPNSDIYLFRSPEEIEWETAIHPIVLDIGHSNTTKTTAEFLKKQIAHYHIHDNDGKTDAHLAFGDGSIGEPVLQKIVQKAKREKAVLIAENKTAKDAKITVDFLKQIK</sequence>
<keyword evidence="2" id="KW-0378">Hydrolase</keyword>
<feature type="domain" description="Xylose isomerase-like TIM barrel" evidence="1">
    <location>
        <begin position="51"/>
        <end position="247"/>
    </location>
</feature>
<dbReference type="GO" id="GO:0003906">
    <property type="term" value="F:DNA-(apurinic or apyrimidinic site) endonuclease activity"/>
    <property type="evidence" value="ECO:0007669"/>
    <property type="project" value="TreeGrafter"/>
</dbReference>
<dbReference type="Proteomes" id="UP001304970">
    <property type="component" value="Chromosome"/>
</dbReference>
<dbReference type="Pfam" id="PF01261">
    <property type="entry name" value="AP_endonuc_2"/>
    <property type="match status" value="1"/>
</dbReference>
<dbReference type="AlphaFoldDB" id="A0AA96V5V1"/>
<dbReference type="PANTHER" id="PTHR21445:SF0">
    <property type="entry name" value="APURINIC-APYRIMIDINIC ENDONUCLEASE"/>
    <property type="match status" value="1"/>
</dbReference>
<dbReference type="RefSeq" id="WP_338097988.1">
    <property type="nucleotide sequence ID" value="NZ_CP131061.1"/>
</dbReference>
<dbReference type="InterPro" id="IPR001719">
    <property type="entry name" value="AP_endonuc_2"/>
</dbReference>
<dbReference type="EMBL" id="CP131061">
    <property type="protein sequence ID" value="WNY26456.1"/>
    <property type="molecule type" value="Genomic_DNA"/>
</dbReference>
<gene>
    <name evidence="2" type="primary">nfo_1</name>
    <name evidence="2" type="ORF">MsAm2_02180</name>
</gene>
<dbReference type="GeneID" id="89227620"/>
<dbReference type="GO" id="GO:0008270">
    <property type="term" value="F:zinc ion binding"/>
    <property type="evidence" value="ECO:0007669"/>
    <property type="project" value="InterPro"/>
</dbReference>
<dbReference type="GO" id="GO:0003677">
    <property type="term" value="F:DNA binding"/>
    <property type="evidence" value="ECO:0007669"/>
    <property type="project" value="InterPro"/>
</dbReference>
<dbReference type="GO" id="GO:0006284">
    <property type="term" value="P:base-excision repair"/>
    <property type="evidence" value="ECO:0007669"/>
    <property type="project" value="TreeGrafter"/>
</dbReference>
<accession>A0AA96V5V1</accession>
<dbReference type="PANTHER" id="PTHR21445">
    <property type="entry name" value="ENDONUCLEASE IV ENDODEOXYRIBONUCLEASE IV"/>
    <property type="match status" value="1"/>
</dbReference>
<dbReference type="InterPro" id="IPR013022">
    <property type="entry name" value="Xyl_isomerase-like_TIM-brl"/>
</dbReference>
<keyword evidence="2" id="KW-0540">Nuclease</keyword>
<organism evidence="2 3">
    <name type="scientific">Methanolapillus ohkumae</name>
    <dbReference type="NCBI Taxonomy" id="3028298"/>
    <lineage>
        <taxon>Archaea</taxon>
        <taxon>Methanobacteriati</taxon>
        <taxon>Methanobacteriota</taxon>
        <taxon>Stenosarchaea group</taxon>
        <taxon>Methanomicrobia</taxon>
        <taxon>Methanosarcinales</taxon>
        <taxon>Methanosarcinaceae</taxon>
        <taxon>Methanolapillus</taxon>
    </lineage>
</organism>
<protein>
    <submittedName>
        <fullName evidence="2">Endonuclease 4</fullName>
        <ecNumber evidence="2">3.1.21.2</ecNumber>
    </submittedName>
</protein>
<dbReference type="EC" id="3.1.21.2" evidence="2"/>
<dbReference type="GO" id="GO:0008081">
    <property type="term" value="F:phosphoric diester hydrolase activity"/>
    <property type="evidence" value="ECO:0007669"/>
    <property type="project" value="TreeGrafter"/>
</dbReference>
<dbReference type="Gene3D" id="3.20.20.150">
    <property type="entry name" value="Divalent-metal-dependent TIM barrel enzymes"/>
    <property type="match status" value="1"/>
</dbReference>
<evidence type="ECO:0000313" key="2">
    <source>
        <dbReference type="EMBL" id="WNY26456.1"/>
    </source>
</evidence>
<proteinExistence type="predicted"/>
<name>A0AA96V5V1_9EURY</name>
<dbReference type="SUPFAM" id="SSF51658">
    <property type="entry name" value="Xylose isomerase-like"/>
    <property type="match status" value="1"/>
</dbReference>
<dbReference type="GO" id="GO:0008833">
    <property type="term" value="F:deoxyribonuclease IV (phage-T4-induced) activity"/>
    <property type="evidence" value="ECO:0007669"/>
    <property type="project" value="UniProtKB-EC"/>
</dbReference>